<name>A0A8G1RP85_9EURO</name>
<dbReference type="EMBL" id="KZ824641">
    <property type="protein sequence ID" value="RAK77692.1"/>
    <property type="molecule type" value="Genomic_DNA"/>
</dbReference>
<organism evidence="2 3">
    <name type="scientific">Aspergillus fijiensis CBS 313.89</name>
    <dbReference type="NCBI Taxonomy" id="1448319"/>
    <lineage>
        <taxon>Eukaryota</taxon>
        <taxon>Fungi</taxon>
        <taxon>Dikarya</taxon>
        <taxon>Ascomycota</taxon>
        <taxon>Pezizomycotina</taxon>
        <taxon>Eurotiomycetes</taxon>
        <taxon>Eurotiomycetidae</taxon>
        <taxon>Eurotiales</taxon>
        <taxon>Aspergillaceae</taxon>
        <taxon>Aspergillus</taxon>
    </lineage>
</organism>
<feature type="signal peptide" evidence="1">
    <location>
        <begin position="1"/>
        <end position="23"/>
    </location>
</feature>
<evidence type="ECO:0008006" key="4">
    <source>
        <dbReference type="Google" id="ProtNLM"/>
    </source>
</evidence>
<accession>A0A8G1RP85</accession>
<dbReference type="VEuPathDB" id="FungiDB:BO72DRAFT_447827"/>
<evidence type="ECO:0000313" key="3">
    <source>
        <dbReference type="Proteomes" id="UP000249789"/>
    </source>
</evidence>
<gene>
    <name evidence="2" type="ORF">BO72DRAFT_447827</name>
</gene>
<reference evidence="2 3" key="1">
    <citation type="submission" date="2018-02" db="EMBL/GenBank/DDBJ databases">
        <title>The genomes of Aspergillus section Nigri reveals drivers in fungal speciation.</title>
        <authorList>
            <consortium name="DOE Joint Genome Institute"/>
            <person name="Vesth T.C."/>
            <person name="Nybo J."/>
            <person name="Theobald S."/>
            <person name="Brandl J."/>
            <person name="Frisvad J.C."/>
            <person name="Nielsen K.F."/>
            <person name="Lyhne E.K."/>
            <person name="Kogle M.E."/>
            <person name="Kuo A."/>
            <person name="Riley R."/>
            <person name="Clum A."/>
            <person name="Nolan M."/>
            <person name="Lipzen A."/>
            <person name="Salamov A."/>
            <person name="Henrissat B."/>
            <person name="Wiebenga A."/>
            <person name="De vries R.P."/>
            <person name="Grigoriev I.V."/>
            <person name="Mortensen U.H."/>
            <person name="Andersen M.R."/>
            <person name="Baker S.E."/>
        </authorList>
    </citation>
    <scope>NUCLEOTIDE SEQUENCE [LARGE SCALE GENOMIC DNA]</scope>
    <source>
        <strain evidence="2 3">CBS 313.89</strain>
    </source>
</reference>
<dbReference type="OrthoDB" id="2820488at2759"/>
<dbReference type="RefSeq" id="XP_040801702.1">
    <property type="nucleotide sequence ID" value="XM_040944645.1"/>
</dbReference>
<dbReference type="Gene3D" id="3.10.450.50">
    <property type="match status" value="1"/>
</dbReference>
<dbReference type="AlphaFoldDB" id="A0A8G1RP85"/>
<proteinExistence type="predicted"/>
<dbReference type="GeneID" id="63861978"/>
<protein>
    <recommendedName>
        <fullName evidence="4">SnoaL-like domain-containing protein</fullName>
    </recommendedName>
</protein>
<sequence>MYLQSLTTTTLLFPLLLLTSTHATSTTPSPNTDEFTQLNCPNTTTPTATPAEQLAAWTTFTNLMYTEHRLTDALSHYVAGKYINHSPLVAGTGVTETAAELTNLVPDVTSQLQRAFVGWDAAGNAFGVAHTRVIPNPKEDGAEGGESALVDIIRMVGTCMVEHWDVEQAVGSKGEGGNPIAFF</sequence>
<feature type="chain" id="PRO_5034722352" description="SnoaL-like domain-containing protein" evidence="1">
    <location>
        <begin position="24"/>
        <end position="183"/>
    </location>
</feature>
<dbReference type="InterPro" id="IPR032710">
    <property type="entry name" value="NTF2-like_dom_sf"/>
</dbReference>
<evidence type="ECO:0000313" key="2">
    <source>
        <dbReference type="EMBL" id="RAK77692.1"/>
    </source>
</evidence>
<dbReference type="Proteomes" id="UP000249789">
    <property type="component" value="Unassembled WGS sequence"/>
</dbReference>
<dbReference type="SUPFAM" id="SSF54427">
    <property type="entry name" value="NTF2-like"/>
    <property type="match status" value="1"/>
</dbReference>
<keyword evidence="1" id="KW-0732">Signal</keyword>
<keyword evidence="3" id="KW-1185">Reference proteome</keyword>
<evidence type="ECO:0000256" key="1">
    <source>
        <dbReference type="SAM" id="SignalP"/>
    </source>
</evidence>